<evidence type="ECO:0000313" key="1">
    <source>
        <dbReference type="EMBL" id="KAJ9094122.1"/>
    </source>
</evidence>
<dbReference type="Proteomes" id="UP001241377">
    <property type="component" value="Unassembled WGS sequence"/>
</dbReference>
<proteinExistence type="predicted"/>
<accession>A0ACC2V542</accession>
<organism evidence="1 2">
    <name type="scientific">Naganishia cerealis</name>
    <dbReference type="NCBI Taxonomy" id="610337"/>
    <lineage>
        <taxon>Eukaryota</taxon>
        <taxon>Fungi</taxon>
        <taxon>Dikarya</taxon>
        <taxon>Basidiomycota</taxon>
        <taxon>Agaricomycotina</taxon>
        <taxon>Tremellomycetes</taxon>
        <taxon>Filobasidiales</taxon>
        <taxon>Filobasidiaceae</taxon>
        <taxon>Naganishia</taxon>
    </lineage>
</organism>
<protein>
    <submittedName>
        <fullName evidence="1">Uncharacterized protein</fullName>
    </submittedName>
</protein>
<comment type="caution">
    <text evidence="1">The sequence shown here is derived from an EMBL/GenBank/DDBJ whole genome shotgun (WGS) entry which is preliminary data.</text>
</comment>
<dbReference type="EMBL" id="JASBWR010000115">
    <property type="protein sequence ID" value="KAJ9094122.1"/>
    <property type="molecule type" value="Genomic_DNA"/>
</dbReference>
<reference evidence="1" key="1">
    <citation type="submission" date="2023-04" db="EMBL/GenBank/DDBJ databases">
        <title>Draft Genome sequencing of Naganishia species isolated from polar environments using Oxford Nanopore Technology.</title>
        <authorList>
            <person name="Leo P."/>
            <person name="Venkateswaran K."/>
        </authorList>
    </citation>
    <scope>NUCLEOTIDE SEQUENCE</scope>
    <source>
        <strain evidence="1">MNA-CCFEE 5261</strain>
    </source>
</reference>
<evidence type="ECO:0000313" key="2">
    <source>
        <dbReference type="Proteomes" id="UP001241377"/>
    </source>
</evidence>
<name>A0ACC2V542_9TREE</name>
<gene>
    <name evidence="1" type="ORF">QFC19_008074</name>
</gene>
<keyword evidence="2" id="KW-1185">Reference proteome</keyword>
<sequence length="389" mass="42417">MSLLSSIASAAKRAVSPSRAGSKVPLLITPSELVQLPRKTTKILDVSWHMPNSPRNATREYLAGPRIPGALRWDLDKIANPKTDDTLQSADGEPDEWATSGLARNDLGLGHMLPGPKRFATACSQLGITPSDHVVVYDSLGIFSGPRGAFTFTAMNHPNVSVLDGGLPRYQLEGFELDTEALSSEEEGVKRAYIDNKSQYPVPSFNRSHITTYEQILKNSEKDSADAGDLILDARSRERWSGEAPEPRAGLSSGHMPHAFSLPFTALLSPAAGPNKPYTSFLPVDQLRQVIIRALASPYAKLDLSLKNGGLSEDELEVGRRRWEQVKLGKKLTWSCGSGMTAAVGVWAMRLVAQAEARSEDVSLLDNVALYDESWTGYAMRDTSVIKKE</sequence>